<organism evidence="2 3">
    <name type="scientific">Microbulbifer harenosus</name>
    <dbReference type="NCBI Taxonomy" id="2576840"/>
    <lineage>
        <taxon>Bacteria</taxon>
        <taxon>Pseudomonadati</taxon>
        <taxon>Pseudomonadota</taxon>
        <taxon>Gammaproteobacteria</taxon>
        <taxon>Cellvibrionales</taxon>
        <taxon>Microbulbiferaceae</taxon>
        <taxon>Microbulbifer</taxon>
    </lineage>
</organism>
<dbReference type="SUPFAM" id="SSF54427">
    <property type="entry name" value="NTF2-like"/>
    <property type="match status" value="1"/>
</dbReference>
<dbReference type="InterPro" id="IPR032710">
    <property type="entry name" value="NTF2-like_dom_sf"/>
</dbReference>
<accession>A0ABY2UIH0</accession>
<dbReference type="RefSeq" id="WP_138235411.1">
    <property type="nucleotide sequence ID" value="NZ_CP185860.1"/>
</dbReference>
<reference evidence="2 3" key="1">
    <citation type="submission" date="2019-05" db="EMBL/GenBank/DDBJ databases">
        <title>Microbulbifer harenosus sp. nov., an alginate-degrading bacterium isolated from coastal sand.</title>
        <authorList>
            <person name="Huang H."/>
            <person name="Mo K."/>
            <person name="Bao S."/>
        </authorList>
    </citation>
    <scope>NUCLEOTIDE SEQUENCE [LARGE SCALE GENOMIC DNA]</scope>
    <source>
        <strain evidence="2 3">HB161719</strain>
    </source>
</reference>
<gene>
    <name evidence="2" type="ORF">FDY93_09085</name>
</gene>
<name>A0ABY2UIH0_9GAMM</name>
<dbReference type="Pfam" id="PF12680">
    <property type="entry name" value="SnoaL_2"/>
    <property type="match status" value="1"/>
</dbReference>
<sequence length="162" mass="18050">MAPLLEKLEDLYGDFLAMDPRQLRDVYAESVIFRDPIHTLRGLPAVEDYFAGMAANLSECRFVFDQTLASADRASLWWTMHYRHPKLAGGKLLSLRGASLLTIDPTAERVLEHEDIYDLGAMVYEQIPVLGAVVNLVKGRLASGSRRAPMSAATPSRGEEMR</sequence>
<keyword evidence="3" id="KW-1185">Reference proteome</keyword>
<protein>
    <submittedName>
        <fullName evidence="2">Nuclear transport factor 2 family protein</fullName>
    </submittedName>
</protein>
<feature type="domain" description="SnoaL-like" evidence="1">
    <location>
        <begin position="11"/>
        <end position="104"/>
    </location>
</feature>
<evidence type="ECO:0000313" key="2">
    <source>
        <dbReference type="EMBL" id="TLM77733.1"/>
    </source>
</evidence>
<comment type="caution">
    <text evidence="2">The sequence shown here is derived from an EMBL/GenBank/DDBJ whole genome shotgun (WGS) entry which is preliminary data.</text>
</comment>
<proteinExistence type="predicted"/>
<dbReference type="Proteomes" id="UP000306791">
    <property type="component" value="Unassembled WGS sequence"/>
</dbReference>
<dbReference type="InterPro" id="IPR037401">
    <property type="entry name" value="SnoaL-like"/>
</dbReference>
<evidence type="ECO:0000313" key="3">
    <source>
        <dbReference type="Proteomes" id="UP000306791"/>
    </source>
</evidence>
<dbReference type="Gene3D" id="3.10.450.50">
    <property type="match status" value="1"/>
</dbReference>
<dbReference type="EMBL" id="VANI01000009">
    <property type="protein sequence ID" value="TLM77733.1"/>
    <property type="molecule type" value="Genomic_DNA"/>
</dbReference>
<evidence type="ECO:0000259" key="1">
    <source>
        <dbReference type="Pfam" id="PF12680"/>
    </source>
</evidence>